<protein>
    <submittedName>
        <fullName evidence="1">Uncharacterized protein</fullName>
    </submittedName>
</protein>
<gene>
    <name evidence="1" type="ORF">WL1483_3146</name>
</gene>
<dbReference type="EMBL" id="CP013067">
    <property type="protein sequence ID" value="ALP42565.1"/>
    <property type="molecule type" value="Genomic_DNA"/>
</dbReference>
<organism evidence="1 2">
    <name type="scientific">Aeromonas schubertii</name>
    <dbReference type="NCBI Taxonomy" id="652"/>
    <lineage>
        <taxon>Bacteria</taxon>
        <taxon>Pseudomonadati</taxon>
        <taxon>Pseudomonadota</taxon>
        <taxon>Gammaproteobacteria</taxon>
        <taxon>Aeromonadales</taxon>
        <taxon>Aeromonadaceae</taxon>
        <taxon>Aeromonas</taxon>
    </lineage>
</organism>
<dbReference type="AlphaFoldDB" id="A0A0S2SLF0"/>
<dbReference type="Proteomes" id="UP000058114">
    <property type="component" value="Chromosome"/>
</dbReference>
<dbReference type="KEGG" id="asr:WL1483_3146"/>
<evidence type="ECO:0000313" key="1">
    <source>
        <dbReference type="EMBL" id="ALP42565.1"/>
    </source>
</evidence>
<name>A0A0S2SLF0_9GAMM</name>
<accession>A0A0S2SLF0</accession>
<proteinExistence type="predicted"/>
<sequence>MNGLGHRQFLDDFRLNGFDKEDGGALTAFKG</sequence>
<reference evidence="2" key="1">
    <citation type="submission" date="2015-10" db="EMBL/GenBank/DDBJ databases">
        <title>Complete Genome Sequence of Aeromonas schubertii strain WL1483.</title>
        <authorList>
            <person name="Liu L."/>
        </authorList>
    </citation>
    <scope>NUCLEOTIDE SEQUENCE [LARGE SCALE GENOMIC DNA]</scope>
    <source>
        <strain evidence="2">WL1483</strain>
    </source>
</reference>
<evidence type="ECO:0000313" key="2">
    <source>
        <dbReference type="Proteomes" id="UP000058114"/>
    </source>
</evidence>
<reference evidence="1 2" key="2">
    <citation type="journal article" date="2016" name="Genome Announc.">
        <title>Complete Genome Sequence of the Highly Virulent Aeromonas schubertii Strain WL1483, Isolated from Diseased Snakehead Fish (Channa argus) in China.</title>
        <authorList>
            <person name="Liu L."/>
            <person name="Li N."/>
            <person name="Zhang D."/>
            <person name="Fu X."/>
            <person name="Shi C."/>
            <person name="Lin Q."/>
            <person name="Hao G."/>
        </authorList>
    </citation>
    <scope>NUCLEOTIDE SEQUENCE [LARGE SCALE GENOMIC DNA]</scope>
    <source>
        <strain evidence="1 2">WL1483</strain>
    </source>
</reference>